<dbReference type="EMBL" id="JAEAOA010000513">
    <property type="protein sequence ID" value="KAK3599010.1"/>
    <property type="molecule type" value="Genomic_DNA"/>
</dbReference>
<proteinExistence type="predicted"/>
<evidence type="ECO:0000313" key="2">
    <source>
        <dbReference type="Proteomes" id="UP001195483"/>
    </source>
</evidence>
<dbReference type="Proteomes" id="UP001195483">
    <property type="component" value="Unassembled WGS sequence"/>
</dbReference>
<reference evidence="1" key="1">
    <citation type="journal article" date="2021" name="Genome Biol. Evol.">
        <title>A High-Quality Reference Genome for a Parasitic Bivalve with Doubly Uniparental Inheritance (Bivalvia: Unionida).</title>
        <authorList>
            <person name="Smith C.H."/>
        </authorList>
    </citation>
    <scope>NUCLEOTIDE SEQUENCE</scope>
    <source>
        <strain evidence="1">CHS0354</strain>
    </source>
</reference>
<accession>A0AAE0W3L4</accession>
<evidence type="ECO:0000313" key="1">
    <source>
        <dbReference type="EMBL" id="KAK3599010.1"/>
    </source>
</evidence>
<organism evidence="1 2">
    <name type="scientific">Potamilus streckersoni</name>
    <dbReference type="NCBI Taxonomy" id="2493646"/>
    <lineage>
        <taxon>Eukaryota</taxon>
        <taxon>Metazoa</taxon>
        <taxon>Spiralia</taxon>
        <taxon>Lophotrochozoa</taxon>
        <taxon>Mollusca</taxon>
        <taxon>Bivalvia</taxon>
        <taxon>Autobranchia</taxon>
        <taxon>Heteroconchia</taxon>
        <taxon>Palaeoheterodonta</taxon>
        <taxon>Unionida</taxon>
        <taxon>Unionoidea</taxon>
        <taxon>Unionidae</taxon>
        <taxon>Ambleminae</taxon>
        <taxon>Lampsilini</taxon>
        <taxon>Potamilus</taxon>
    </lineage>
</organism>
<gene>
    <name evidence="1" type="ORF">CHS0354_007477</name>
</gene>
<dbReference type="AlphaFoldDB" id="A0AAE0W3L4"/>
<comment type="caution">
    <text evidence="1">The sequence shown here is derived from an EMBL/GenBank/DDBJ whole genome shotgun (WGS) entry which is preliminary data.</text>
</comment>
<protein>
    <submittedName>
        <fullName evidence="1">Uncharacterized protein</fullName>
    </submittedName>
</protein>
<keyword evidence="2" id="KW-1185">Reference proteome</keyword>
<sequence length="76" mass="8427">MAHICNRLSQSAGNNIINALDRPDRVNIFDGKPLVGEKIPPRHALMRSSTVYTPSATQCCANFMPRGQSDWKSPFP</sequence>
<reference evidence="1" key="3">
    <citation type="submission" date="2023-05" db="EMBL/GenBank/DDBJ databases">
        <authorList>
            <person name="Smith C.H."/>
        </authorList>
    </citation>
    <scope>NUCLEOTIDE SEQUENCE</scope>
    <source>
        <strain evidence="1">CHS0354</strain>
        <tissue evidence="1">Mantle</tissue>
    </source>
</reference>
<name>A0AAE0W3L4_9BIVA</name>
<reference evidence="1" key="2">
    <citation type="journal article" date="2021" name="Genome Biol. Evol.">
        <title>Developing a high-quality reference genome for a parasitic bivalve with doubly uniparental inheritance (Bivalvia: Unionida).</title>
        <authorList>
            <person name="Smith C.H."/>
        </authorList>
    </citation>
    <scope>NUCLEOTIDE SEQUENCE</scope>
    <source>
        <strain evidence="1">CHS0354</strain>
        <tissue evidence="1">Mantle</tissue>
    </source>
</reference>